<comment type="caution">
    <text evidence="2">The sequence shown here is derived from an EMBL/GenBank/DDBJ whole genome shotgun (WGS) entry which is preliminary data.</text>
</comment>
<dbReference type="Pfam" id="PF11888">
    <property type="entry name" value="DUF3408"/>
    <property type="match status" value="1"/>
</dbReference>
<dbReference type="InterPro" id="IPR021823">
    <property type="entry name" value="DUF3408"/>
</dbReference>
<name>A0A9D2HW55_9BACE</name>
<accession>A0A9D2HW55</accession>
<reference evidence="2" key="2">
    <citation type="submission" date="2021-04" db="EMBL/GenBank/DDBJ databases">
        <authorList>
            <person name="Gilroy R."/>
        </authorList>
    </citation>
    <scope>NUCLEOTIDE SEQUENCE</scope>
    <source>
        <strain evidence="2">ChiHjej12B11-9795</strain>
    </source>
</reference>
<feature type="region of interest" description="Disordered" evidence="1">
    <location>
        <begin position="1"/>
        <end position="20"/>
    </location>
</feature>
<proteinExistence type="predicted"/>
<dbReference type="EMBL" id="DWZI01000017">
    <property type="protein sequence ID" value="HJA85228.1"/>
    <property type="molecule type" value="Genomic_DNA"/>
</dbReference>
<feature type="compositionally biased region" description="Basic and acidic residues" evidence="1">
    <location>
        <begin position="1"/>
        <end position="19"/>
    </location>
</feature>
<evidence type="ECO:0000256" key="1">
    <source>
        <dbReference type="SAM" id="MobiDB-lite"/>
    </source>
</evidence>
<gene>
    <name evidence="2" type="ORF">H9950_03355</name>
</gene>
<reference evidence="2" key="1">
    <citation type="journal article" date="2021" name="PeerJ">
        <title>Extensive microbial diversity within the chicken gut microbiome revealed by metagenomics and culture.</title>
        <authorList>
            <person name="Gilroy R."/>
            <person name="Ravi A."/>
            <person name="Getino M."/>
            <person name="Pursley I."/>
            <person name="Horton D.L."/>
            <person name="Alikhan N.F."/>
            <person name="Baker D."/>
            <person name="Gharbi K."/>
            <person name="Hall N."/>
            <person name="Watson M."/>
            <person name="Adriaenssens E.M."/>
            <person name="Foster-Nyarko E."/>
            <person name="Jarju S."/>
            <person name="Secka A."/>
            <person name="Antonio M."/>
            <person name="Oren A."/>
            <person name="Chaudhuri R.R."/>
            <person name="La Ragione R."/>
            <person name="Hildebrand F."/>
            <person name="Pallen M.J."/>
        </authorList>
    </citation>
    <scope>NUCLEOTIDE SEQUENCE</scope>
    <source>
        <strain evidence="2">ChiHjej12B11-9795</strain>
    </source>
</reference>
<organism evidence="2 3">
    <name type="scientific">Candidatus Bacteroides avicola</name>
    <dbReference type="NCBI Taxonomy" id="2838468"/>
    <lineage>
        <taxon>Bacteria</taxon>
        <taxon>Pseudomonadati</taxon>
        <taxon>Bacteroidota</taxon>
        <taxon>Bacteroidia</taxon>
        <taxon>Bacteroidales</taxon>
        <taxon>Bacteroidaceae</taxon>
        <taxon>Bacteroides</taxon>
    </lineage>
</organism>
<evidence type="ECO:0000313" key="3">
    <source>
        <dbReference type="Proteomes" id="UP000823862"/>
    </source>
</evidence>
<dbReference type="AlphaFoldDB" id="A0A9D2HW55"/>
<sequence>MRTTEKENMDMTAEKREQKSSSAICKEALADYKRIYLPVPSIEDRKPVFLSKETRDRLDRIVRLFGKRKMSVSGLTENIVRRHLEVYEKEIDEWRKL</sequence>
<evidence type="ECO:0000313" key="2">
    <source>
        <dbReference type="EMBL" id="HJA85228.1"/>
    </source>
</evidence>
<dbReference type="Proteomes" id="UP000823862">
    <property type="component" value="Unassembled WGS sequence"/>
</dbReference>
<protein>
    <submittedName>
        <fullName evidence="2">DUF3408 domain-containing protein</fullName>
    </submittedName>
</protein>